<dbReference type="GO" id="GO:0003677">
    <property type="term" value="F:DNA binding"/>
    <property type="evidence" value="ECO:0007669"/>
    <property type="project" value="UniProtKB-UniRule"/>
</dbReference>
<reference evidence="6 7" key="1">
    <citation type="submission" date="2019-12" db="EMBL/GenBank/DDBJ databases">
        <title>Hymenobacter sp. HMF4947 Genome sequencing and assembly.</title>
        <authorList>
            <person name="Kang H."/>
            <person name="Cha I."/>
            <person name="Kim H."/>
            <person name="Joh K."/>
        </authorList>
    </citation>
    <scope>NUCLEOTIDE SEQUENCE [LARGE SCALE GENOMIC DNA]</scope>
    <source>
        <strain evidence="6 7">HMF4947</strain>
    </source>
</reference>
<evidence type="ECO:0000256" key="2">
    <source>
        <dbReference type="ARBA" id="ARBA00023125"/>
    </source>
</evidence>
<keyword evidence="7" id="KW-1185">Reference proteome</keyword>
<dbReference type="PRINTS" id="PR00455">
    <property type="entry name" value="HTHTETR"/>
</dbReference>
<dbReference type="InterPro" id="IPR001647">
    <property type="entry name" value="HTH_TetR"/>
</dbReference>
<keyword evidence="2 4" id="KW-0238">DNA-binding</keyword>
<dbReference type="RefSeq" id="WP_157561512.1">
    <property type="nucleotide sequence ID" value="NZ_WQKZ01000001.1"/>
</dbReference>
<dbReference type="PANTHER" id="PTHR47506">
    <property type="entry name" value="TRANSCRIPTIONAL REGULATORY PROTEIN"/>
    <property type="match status" value="1"/>
</dbReference>
<protein>
    <submittedName>
        <fullName evidence="6">TetR family transcriptional regulator</fullName>
    </submittedName>
</protein>
<feature type="domain" description="HTH tetR-type" evidence="5">
    <location>
        <begin position="12"/>
        <end position="72"/>
    </location>
</feature>
<sequence length="202" mass="22602">METLAPLTSKEDQIRESIILAAQQLFQQYGLHKVTMEDIARAMGKGKSSLYYYYKSKEEIFEAMLDREIDHVLAKVAEAVAQATTAEEKLYTFCLTRFEELGRKAALHSILVGEVMRDMEFVHHIRRQCRLREGELLKQILTMNSIAAGRPGLSIADLDAVVFVVLGGLHGLDQEMIFNGHSTLLEPAIRILSRALLAGLAA</sequence>
<organism evidence="6 7">
    <name type="scientific">Hymenobacter ginkgonis</name>
    <dbReference type="NCBI Taxonomy" id="2682976"/>
    <lineage>
        <taxon>Bacteria</taxon>
        <taxon>Pseudomonadati</taxon>
        <taxon>Bacteroidota</taxon>
        <taxon>Cytophagia</taxon>
        <taxon>Cytophagales</taxon>
        <taxon>Hymenobacteraceae</taxon>
        <taxon>Hymenobacter</taxon>
    </lineage>
</organism>
<evidence type="ECO:0000256" key="4">
    <source>
        <dbReference type="PROSITE-ProRule" id="PRU00335"/>
    </source>
</evidence>
<dbReference type="Gene3D" id="1.10.357.10">
    <property type="entry name" value="Tetracycline Repressor, domain 2"/>
    <property type="match status" value="1"/>
</dbReference>
<comment type="caution">
    <text evidence="6">The sequence shown here is derived from an EMBL/GenBank/DDBJ whole genome shotgun (WGS) entry which is preliminary data.</text>
</comment>
<keyword evidence="3" id="KW-0804">Transcription</keyword>
<evidence type="ECO:0000256" key="1">
    <source>
        <dbReference type="ARBA" id="ARBA00023015"/>
    </source>
</evidence>
<evidence type="ECO:0000259" key="5">
    <source>
        <dbReference type="PROSITE" id="PS50977"/>
    </source>
</evidence>
<evidence type="ECO:0000313" key="7">
    <source>
        <dbReference type="Proteomes" id="UP000441336"/>
    </source>
</evidence>
<dbReference type="Proteomes" id="UP000441336">
    <property type="component" value="Unassembled WGS sequence"/>
</dbReference>
<dbReference type="Pfam" id="PF00440">
    <property type="entry name" value="TetR_N"/>
    <property type="match status" value="1"/>
</dbReference>
<feature type="DNA-binding region" description="H-T-H motif" evidence="4">
    <location>
        <begin position="35"/>
        <end position="54"/>
    </location>
</feature>
<dbReference type="Gene3D" id="1.10.10.60">
    <property type="entry name" value="Homeodomain-like"/>
    <property type="match status" value="1"/>
</dbReference>
<dbReference type="PANTHER" id="PTHR47506:SF3">
    <property type="entry name" value="HTH-TYPE TRANSCRIPTIONAL REGULATOR LMRA"/>
    <property type="match status" value="1"/>
</dbReference>
<dbReference type="PROSITE" id="PS50977">
    <property type="entry name" value="HTH_TETR_2"/>
    <property type="match status" value="1"/>
</dbReference>
<dbReference type="SUPFAM" id="SSF46689">
    <property type="entry name" value="Homeodomain-like"/>
    <property type="match status" value="1"/>
</dbReference>
<dbReference type="EMBL" id="WQKZ01000001">
    <property type="protein sequence ID" value="MVN74723.1"/>
    <property type="molecule type" value="Genomic_DNA"/>
</dbReference>
<dbReference type="InterPro" id="IPR009057">
    <property type="entry name" value="Homeodomain-like_sf"/>
</dbReference>
<keyword evidence="1" id="KW-0805">Transcription regulation</keyword>
<gene>
    <name evidence="6" type="ORF">GO988_00105</name>
</gene>
<accession>A0A7K1T8L1</accession>
<evidence type="ECO:0000256" key="3">
    <source>
        <dbReference type="ARBA" id="ARBA00023163"/>
    </source>
</evidence>
<proteinExistence type="predicted"/>
<name>A0A7K1T8L1_9BACT</name>
<dbReference type="AlphaFoldDB" id="A0A7K1T8L1"/>
<evidence type="ECO:0000313" key="6">
    <source>
        <dbReference type="EMBL" id="MVN74723.1"/>
    </source>
</evidence>